<protein>
    <submittedName>
        <fullName evidence="1">Uncharacterized protein</fullName>
    </submittedName>
</protein>
<dbReference type="RefSeq" id="WP_089779808.1">
    <property type="nucleotide sequence ID" value="NZ_CABLRR010000002.1"/>
</dbReference>
<accession>A0A0D6JTQ2</accession>
<dbReference type="Proteomes" id="UP000198902">
    <property type="component" value="Unassembled WGS sequence"/>
</dbReference>
<dbReference type="OrthoDB" id="205738at2157"/>
<reference evidence="2" key="1">
    <citation type="submission" date="2015-03" db="EMBL/GenBank/DDBJ databases">
        <authorList>
            <person name="Urmite Genomes"/>
        </authorList>
    </citation>
    <scope>NUCLEOTIDE SEQUENCE [LARGE SCALE GENOMIC DNA]</scope>
    <source>
        <strain evidence="2">Arc-Hr</strain>
    </source>
</reference>
<keyword evidence="2" id="KW-1185">Reference proteome</keyword>
<dbReference type="AlphaFoldDB" id="A0A0D6JTQ2"/>
<dbReference type="EMBL" id="CSTE01000002">
    <property type="protein sequence ID" value="CQR51468.1"/>
    <property type="molecule type" value="Genomic_DNA"/>
</dbReference>
<dbReference type="InterPro" id="IPR057175">
    <property type="entry name" value="DUF7853"/>
</dbReference>
<name>A0A0D6JTQ2_9EURY</name>
<dbReference type="Pfam" id="PF25251">
    <property type="entry name" value="DUF7853"/>
    <property type="match status" value="1"/>
</dbReference>
<gene>
    <name evidence="1" type="ORF">BN996_02770</name>
</gene>
<sequence>MTTSAQDRPTALDLSREETWVVHAALLDAIERAVDADEEPTPAPGLLARVEAGDEDFDSAELDYLVDALRTYRKRAPARDDHHISRVLEHIEAARV</sequence>
<proteinExistence type="predicted"/>
<organism evidence="1 2">
    <name type="scientific">Haloferax massiliensis</name>
    <dbReference type="NCBI Taxonomy" id="1476858"/>
    <lineage>
        <taxon>Archaea</taxon>
        <taxon>Methanobacteriati</taxon>
        <taxon>Methanobacteriota</taxon>
        <taxon>Stenosarchaea group</taxon>
        <taxon>Halobacteria</taxon>
        <taxon>Halobacteriales</taxon>
        <taxon>Haloferacaceae</taxon>
        <taxon>Haloferax</taxon>
    </lineage>
</organism>
<evidence type="ECO:0000313" key="1">
    <source>
        <dbReference type="EMBL" id="CQR51468.1"/>
    </source>
</evidence>
<evidence type="ECO:0000313" key="2">
    <source>
        <dbReference type="Proteomes" id="UP000198902"/>
    </source>
</evidence>